<dbReference type="PANTHER" id="PTHR42943:SF2">
    <property type="entry name" value="GLUTATHIONE S-TRANSFERASE KAPPA 1"/>
    <property type="match status" value="1"/>
</dbReference>
<evidence type="ECO:0000313" key="4">
    <source>
        <dbReference type="EMBL" id="KAA1194179.1"/>
    </source>
</evidence>
<dbReference type="SUPFAM" id="SSF52833">
    <property type="entry name" value="Thioredoxin-like"/>
    <property type="match status" value="1"/>
</dbReference>
<dbReference type="EC" id="5.99.1.4" evidence="1"/>
<dbReference type="GO" id="GO:0004602">
    <property type="term" value="F:glutathione peroxidase activity"/>
    <property type="evidence" value="ECO:0007669"/>
    <property type="project" value="TreeGrafter"/>
</dbReference>
<dbReference type="RefSeq" id="WP_149609648.1">
    <property type="nucleotide sequence ID" value="NZ_VTUX01000001.1"/>
</dbReference>
<comment type="catalytic activity">
    <reaction evidence="1">
        <text>2-hydroxychromene-2-carboxylate = (3E)-4-(2-hydroxyphenyl)-2-oxobut-3-enoate</text>
        <dbReference type="Rhea" id="RHEA:27401"/>
        <dbReference type="ChEBI" id="CHEBI:59350"/>
        <dbReference type="ChEBI" id="CHEBI:59353"/>
        <dbReference type="EC" id="5.99.1.4"/>
    </reaction>
</comment>
<dbReference type="PANTHER" id="PTHR42943">
    <property type="entry name" value="GLUTATHIONE S-TRANSFERASE KAPPA"/>
    <property type="match status" value="1"/>
</dbReference>
<dbReference type="Gene3D" id="3.40.30.10">
    <property type="entry name" value="Glutaredoxin"/>
    <property type="match status" value="1"/>
</dbReference>
<accession>A0A5B0X7H4</accession>
<keyword evidence="5" id="KW-1185">Reference proteome</keyword>
<comment type="caution">
    <text evidence="4">The sequence shown here is derived from an EMBL/GenBank/DDBJ whole genome shotgun (WGS) entry which is preliminary data.</text>
</comment>
<gene>
    <name evidence="4" type="ORF">F0M18_01715</name>
</gene>
<dbReference type="EMBL" id="VTUX01000001">
    <property type="protein sequence ID" value="KAA1194179.1"/>
    <property type="molecule type" value="Genomic_DNA"/>
</dbReference>
<sequence length="197" mass="22312">MTDAVDVTLYFNFRSPYCYIASKTLFAIYDDFHTNLVWRPLGGWSGRSSPERAKVKVPLTRQDVRRITARMGIPMTPPPIDTDPTKAGAASLLAEECGLLREWIVEVMRAEWAEGLDIGDEQVLLDVGKEIGLDKEALQHAFTHDTYLEQLESNWTEAQSLGLIGVPSFRVGDELFWGSDRIDYVLDHLNSLRLRKV</sequence>
<keyword evidence="1" id="KW-0413">Isomerase</keyword>
<dbReference type="GO" id="GO:0004364">
    <property type="term" value="F:glutathione transferase activity"/>
    <property type="evidence" value="ECO:0007669"/>
    <property type="project" value="TreeGrafter"/>
</dbReference>
<proteinExistence type="inferred from homology"/>
<feature type="active site" description="Nucleophile" evidence="2">
    <location>
        <position position="15"/>
    </location>
</feature>
<evidence type="ECO:0000256" key="2">
    <source>
        <dbReference type="PIRSR" id="PIRSR006386-1"/>
    </source>
</evidence>
<dbReference type="AlphaFoldDB" id="A0A5B0X7H4"/>
<evidence type="ECO:0000259" key="3">
    <source>
        <dbReference type="Pfam" id="PF01323"/>
    </source>
</evidence>
<dbReference type="GO" id="GO:0018845">
    <property type="term" value="F:2-hydroxychromene-2-carboxylate isomerase activity"/>
    <property type="evidence" value="ECO:0007669"/>
    <property type="project" value="UniProtKB-UniRule"/>
</dbReference>
<dbReference type="InterPro" id="IPR014440">
    <property type="entry name" value="HCCAis_GSTk"/>
</dbReference>
<protein>
    <recommendedName>
        <fullName evidence="1">2-hydroxychromene-2-carboxylate isomerase</fullName>
        <ecNumber evidence="1">5.99.1.4</ecNumber>
    </recommendedName>
</protein>
<name>A0A5B0X7H4_9GAMM</name>
<comment type="similarity">
    <text evidence="1">Belongs to the GST superfamily. NadH family.</text>
</comment>
<dbReference type="GO" id="GO:0006749">
    <property type="term" value="P:glutathione metabolic process"/>
    <property type="evidence" value="ECO:0007669"/>
    <property type="project" value="TreeGrafter"/>
</dbReference>
<evidence type="ECO:0000313" key="5">
    <source>
        <dbReference type="Proteomes" id="UP000323708"/>
    </source>
</evidence>
<dbReference type="Proteomes" id="UP000323708">
    <property type="component" value="Unassembled WGS sequence"/>
</dbReference>
<reference evidence="4 5" key="1">
    <citation type="submission" date="2019-09" db="EMBL/GenBank/DDBJ databases">
        <authorList>
            <person name="Chen X.-Y."/>
        </authorList>
    </citation>
    <scope>NUCLEOTIDE SEQUENCE [LARGE SCALE GENOMIC DNA]</scope>
    <source>
        <strain evidence="4 5">NY5</strain>
    </source>
</reference>
<feature type="domain" description="DSBA-like thioredoxin" evidence="3">
    <location>
        <begin position="7"/>
        <end position="189"/>
    </location>
</feature>
<dbReference type="PIRSF" id="PIRSF006386">
    <property type="entry name" value="HCCAis_GSTk"/>
    <property type="match status" value="1"/>
</dbReference>
<dbReference type="InterPro" id="IPR036249">
    <property type="entry name" value="Thioredoxin-like_sf"/>
</dbReference>
<dbReference type="Pfam" id="PF01323">
    <property type="entry name" value="DSBA"/>
    <property type="match status" value="1"/>
</dbReference>
<dbReference type="InterPro" id="IPR051924">
    <property type="entry name" value="GST_Kappa/NadH"/>
</dbReference>
<evidence type="ECO:0000256" key="1">
    <source>
        <dbReference type="PIRNR" id="PIRNR006386"/>
    </source>
</evidence>
<organism evidence="4 5">
    <name type="scientific">Pseudohalioglobus sediminis</name>
    <dbReference type="NCBI Taxonomy" id="2606449"/>
    <lineage>
        <taxon>Bacteria</taxon>
        <taxon>Pseudomonadati</taxon>
        <taxon>Pseudomonadota</taxon>
        <taxon>Gammaproteobacteria</taxon>
        <taxon>Cellvibrionales</taxon>
        <taxon>Halieaceae</taxon>
        <taxon>Pseudohalioglobus</taxon>
    </lineage>
</organism>
<dbReference type="InterPro" id="IPR001853">
    <property type="entry name" value="DSBA-like_thioredoxin_dom"/>
</dbReference>